<dbReference type="EMBL" id="CAJVCH010014328">
    <property type="protein sequence ID" value="CAG7678013.1"/>
    <property type="molecule type" value="Genomic_DNA"/>
</dbReference>
<gene>
    <name evidence="1" type="ORF">AFUS01_LOCUS2510</name>
</gene>
<organism evidence="1 2">
    <name type="scientific">Allacma fusca</name>
    <dbReference type="NCBI Taxonomy" id="39272"/>
    <lineage>
        <taxon>Eukaryota</taxon>
        <taxon>Metazoa</taxon>
        <taxon>Ecdysozoa</taxon>
        <taxon>Arthropoda</taxon>
        <taxon>Hexapoda</taxon>
        <taxon>Collembola</taxon>
        <taxon>Symphypleona</taxon>
        <taxon>Sminthuridae</taxon>
        <taxon>Allacma</taxon>
    </lineage>
</organism>
<dbReference type="AlphaFoldDB" id="A0A8J2JNL0"/>
<sequence>MLKDLRYRSFDNPDFSWEFFQKQYTCISIMQKHWNKICFRCHEVISGWLHCDLPIRPVRAELGSFGFVDKTLMLTILDIVASISANLVLTYRYE</sequence>
<evidence type="ECO:0000313" key="2">
    <source>
        <dbReference type="Proteomes" id="UP000708208"/>
    </source>
</evidence>
<reference evidence="1" key="1">
    <citation type="submission" date="2021-06" db="EMBL/GenBank/DDBJ databases">
        <authorList>
            <person name="Hodson N. C."/>
            <person name="Mongue J. A."/>
            <person name="Jaron S. K."/>
        </authorList>
    </citation>
    <scope>NUCLEOTIDE SEQUENCE</scope>
</reference>
<dbReference type="Proteomes" id="UP000708208">
    <property type="component" value="Unassembled WGS sequence"/>
</dbReference>
<accession>A0A8J2JNL0</accession>
<name>A0A8J2JNL0_9HEXA</name>
<proteinExistence type="predicted"/>
<evidence type="ECO:0000313" key="1">
    <source>
        <dbReference type="EMBL" id="CAG7678013.1"/>
    </source>
</evidence>
<comment type="caution">
    <text evidence="1">The sequence shown here is derived from an EMBL/GenBank/DDBJ whole genome shotgun (WGS) entry which is preliminary data.</text>
</comment>
<protein>
    <submittedName>
        <fullName evidence="1">Uncharacterized protein</fullName>
    </submittedName>
</protein>
<keyword evidence="2" id="KW-1185">Reference proteome</keyword>